<dbReference type="PIRSF" id="PIRSF000239">
    <property type="entry name" value="AHPC"/>
    <property type="match status" value="1"/>
</dbReference>
<comment type="similarity">
    <text evidence="10">Belongs to the peroxiredoxin family. BCP/PrxQ subfamily.</text>
</comment>
<evidence type="ECO:0000313" key="16">
    <source>
        <dbReference type="Proteomes" id="UP000649829"/>
    </source>
</evidence>
<dbReference type="GO" id="GO:0045454">
    <property type="term" value="P:cell redox homeostasis"/>
    <property type="evidence" value="ECO:0007669"/>
    <property type="project" value="TreeGrafter"/>
</dbReference>
<dbReference type="PROSITE" id="PS51352">
    <property type="entry name" value="THIOREDOXIN_2"/>
    <property type="match status" value="1"/>
</dbReference>
<dbReference type="EMBL" id="BMLF01000001">
    <property type="protein sequence ID" value="GGL93540.1"/>
    <property type="molecule type" value="Genomic_DNA"/>
</dbReference>
<dbReference type="AlphaFoldDB" id="A0A917WC79"/>
<dbReference type="GO" id="GO:0008379">
    <property type="term" value="F:thioredoxin peroxidase activity"/>
    <property type="evidence" value="ECO:0007669"/>
    <property type="project" value="TreeGrafter"/>
</dbReference>
<reference evidence="15" key="1">
    <citation type="journal article" date="2014" name="Int. J. Syst. Evol. Microbiol.">
        <title>Complete genome sequence of Corynebacterium casei LMG S-19264T (=DSM 44701T), isolated from a smear-ripened cheese.</title>
        <authorList>
            <consortium name="US DOE Joint Genome Institute (JGI-PGF)"/>
            <person name="Walter F."/>
            <person name="Albersmeier A."/>
            <person name="Kalinowski J."/>
            <person name="Ruckert C."/>
        </authorList>
    </citation>
    <scope>NUCLEOTIDE SEQUENCE</scope>
    <source>
        <strain evidence="15">CGMCC 1.6293</strain>
    </source>
</reference>
<reference evidence="15" key="2">
    <citation type="submission" date="2020-09" db="EMBL/GenBank/DDBJ databases">
        <authorList>
            <person name="Sun Q."/>
            <person name="Zhou Y."/>
        </authorList>
    </citation>
    <scope>NUCLEOTIDE SEQUENCE</scope>
    <source>
        <strain evidence="15">CGMCC 1.6293</strain>
    </source>
</reference>
<organism evidence="15 16">
    <name type="scientific">Pseudooceanicola nanhaiensis</name>
    <dbReference type="NCBI Taxonomy" id="375761"/>
    <lineage>
        <taxon>Bacteria</taxon>
        <taxon>Pseudomonadati</taxon>
        <taxon>Pseudomonadota</taxon>
        <taxon>Alphaproteobacteria</taxon>
        <taxon>Rhodobacterales</taxon>
        <taxon>Paracoccaceae</taxon>
        <taxon>Pseudooceanicola</taxon>
    </lineage>
</organism>
<gene>
    <name evidence="15" type="ORF">GCM10011534_14600</name>
</gene>
<dbReference type="NCBIfam" id="NF006960">
    <property type="entry name" value="PRK09437.1"/>
    <property type="match status" value="1"/>
</dbReference>
<accession>A0A917WC79</accession>
<dbReference type="Proteomes" id="UP000649829">
    <property type="component" value="Unassembled WGS sequence"/>
</dbReference>
<evidence type="ECO:0000256" key="10">
    <source>
        <dbReference type="ARBA" id="ARBA00038489"/>
    </source>
</evidence>
<dbReference type="CDD" id="cd03017">
    <property type="entry name" value="PRX_BCP"/>
    <property type="match status" value="1"/>
</dbReference>
<evidence type="ECO:0000256" key="7">
    <source>
        <dbReference type="ARBA" id="ARBA00023157"/>
    </source>
</evidence>
<proteinExistence type="inferred from homology"/>
<feature type="active site" description="Cysteine sulfenic acid (-SOH) intermediate; for peroxidase activity" evidence="13">
    <location>
        <position position="44"/>
    </location>
</feature>
<evidence type="ECO:0000256" key="5">
    <source>
        <dbReference type="ARBA" id="ARBA00022862"/>
    </source>
</evidence>
<evidence type="ECO:0000256" key="6">
    <source>
        <dbReference type="ARBA" id="ARBA00023002"/>
    </source>
</evidence>
<dbReference type="InterPro" id="IPR000866">
    <property type="entry name" value="AhpC/TSA"/>
</dbReference>
<evidence type="ECO:0000313" key="15">
    <source>
        <dbReference type="EMBL" id="GGL93540.1"/>
    </source>
</evidence>
<comment type="function">
    <text evidence="1">Thiol-specific peroxidase that catalyzes the reduction of hydrogen peroxide and organic hydroperoxides to water and alcohols, respectively. Plays a role in cell protection against oxidative stress by detoxifying peroxides and as sensor of hydrogen peroxide-mediated signaling events.</text>
</comment>
<dbReference type="InterPro" id="IPR050924">
    <property type="entry name" value="Peroxiredoxin_BCP/PrxQ"/>
</dbReference>
<dbReference type="GO" id="GO:0005737">
    <property type="term" value="C:cytoplasm"/>
    <property type="evidence" value="ECO:0007669"/>
    <property type="project" value="TreeGrafter"/>
</dbReference>
<evidence type="ECO:0000256" key="3">
    <source>
        <dbReference type="ARBA" id="ARBA00013017"/>
    </source>
</evidence>
<evidence type="ECO:0000256" key="11">
    <source>
        <dbReference type="ARBA" id="ARBA00042639"/>
    </source>
</evidence>
<evidence type="ECO:0000256" key="8">
    <source>
        <dbReference type="ARBA" id="ARBA00023284"/>
    </source>
</evidence>
<keyword evidence="16" id="KW-1185">Reference proteome</keyword>
<dbReference type="RefSeq" id="WP_028286283.1">
    <property type="nucleotide sequence ID" value="NZ_BMLF01000001.1"/>
</dbReference>
<name>A0A917WC79_9RHOB</name>
<feature type="domain" description="Thioredoxin" evidence="14">
    <location>
        <begin position="2"/>
        <end position="154"/>
    </location>
</feature>
<dbReference type="PANTHER" id="PTHR42801:SF4">
    <property type="entry name" value="AHPC_TSA FAMILY PROTEIN"/>
    <property type="match status" value="1"/>
</dbReference>
<keyword evidence="5" id="KW-0049">Antioxidant</keyword>
<keyword evidence="7" id="KW-1015">Disulfide bond</keyword>
<dbReference type="SUPFAM" id="SSF52833">
    <property type="entry name" value="Thioredoxin-like"/>
    <property type="match status" value="1"/>
</dbReference>
<protein>
    <recommendedName>
        <fullName evidence="3">thioredoxin-dependent peroxiredoxin</fullName>
        <ecNumber evidence="3">1.11.1.24</ecNumber>
    </recommendedName>
    <alternativeName>
        <fullName evidence="9">Thioredoxin peroxidase</fullName>
    </alternativeName>
    <alternativeName>
        <fullName evidence="11">Thioredoxin-dependent peroxiredoxin Bcp</fullName>
    </alternativeName>
</protein>
<keyword evidence="4" id="KW-0575">Peroxidase</keyword>
<keyword evidence="6" id="KW-0560">Oxidoreductase</keyword>
<evidence type="ECO:0000259" key="14">
    <source>
        <dbReference type="PROSITE" id="PS51352"/>
    </source>
</evidence>
<evidence type="ECO:0000256" key="12">
    <source>
        <dbReference type="ARBA" id="ARBA00049091"/>
    </source>
</evidence>
<comment type="caution">
    <text evidence="15">The sequence shown here is derived from an EMBL/GenBank/DDBJ whole genome shotgun (WGS) entry which is preliminary data.</text>
</comment>
<dbReference type="InterPro" id="IPR036249">
    <property type="entry name" value="Thioredoxin-like_sf"/>
</dbReference>
<dbReference type="InterPro" id="IPR013766">
    <property type="entry name" value="Thioredoxin_domain"/>
</dbReference>
<dbReference type="PANTHER" id="PTHR42801">
    <property type="entry name" value="THIOREDOXIN-DEPENDENT PEROXIDE REDUCTASE"/>
    <property type="match status" value="1"/>
</dbReference>
<evidence type="ECO:0000256" key="2">
    <source>
        <dbReference type="ARBA" id="ARBA00011245"/>
    </source>
</evidence>
<dbReference type="InterPro" id="IPR024706">
    <property type="entry name" value="Peroxiredoxin_AhpC-typ"/>
</dbReference>
<keyword evidence="8" id="KW-0676">Redox-active center</keyword>
<dbReference type="FunFam" id="3.40.30.10:FF:000007">
    <property type="entry name" value="Thioredoxin-dependent thiol peroxidase"/>
    <property type="match status" value="1"/>
</dbReference>
<dbReference type="Gene3D" id="3.40.30.10">
    <property type="entry name" value="Glutaredoxin"/>
    <property type="match status" value="1"/>
</dbReference>
<evidence type="ECO:0000256" key="1">
    <source>
        <dbReference type="ARBA" id="ARBA00003330"/>
    </source>
</evidence>
<evidence type="ECO:0000256" key="4">
    <source>
        <dbReference type="ARBA" id="ARBA00022559"/>
    </source>
</evidence>
<evidence type="ECO:0000256" key="13">
    <source>
        <dbReference type="PIRSR" id="PIRSR000239-1"/>
    </source>
</evidence>
<comment type="catalytic activity">
    <reaction evidence="12">
        <text>a hydroperoxide + [thioredoxin]-dithiol = an alcohol + [thioredoxin]-disulfide + H2O</text>
        <dbReference type="Rhea" id="RHEA:62620"/>
        <dbReference type="Rhea" id="RHEA-COMP:10698"/>
        <dbReference type="Rhea" id="RHEA-COMP:10700"/>
        <dbReference type="ChEBI" id="CHEBI:15377"/>
        <dbReference type="ChEBI" id="CHEBI:29950"/>
        <dbReference type="ChEBI" id="CHEBI:30879"/>
        <dbReference type="ChEBI" id="CHEBI:35924"/>
        <dbReference type="ChEBI" id="CHEBI:50058"/>
        <dbReference type="EC" id="1.11.1.24"/>
    </reaction>
</comment>
<dbReference type="EC" id="1.11.1.24" evidence="3"/>
<evidence type="ECO:0000256" key="9">
    <source>
        <dbReference type="ARBA" id="ARBA00032824"/>
    </source>
</evidence>
<comment type="subunit">
    <text evidence="2">Monomer.</text>
</comment>
<sequence length="154" mass="16872">MPETGEKAPEFTLPRDGGGKISLTDFRGHPVVLYFYPRDDTPGCTTEGKDFTAAAAEFQTAGVTVLGVSKDSVESHDKFRDKHALEIILLSDADGDVCESYGVWGEKKMYGKTFMGVERATFLIDARGDIAQVWRKVKVDGHVDEVLAAARELT</sequence>
<dbReference type="Pfam" id="PF00578">
    <property type="entry name" value="AhpC-TSA"/>
    <property type="match status" value="1"/>
</dbReference>
<dbReference type="GO" id="GO:0034599">
    <property type="term" value="P:cellular response to oxidative stress"/>
    <property type="evidence" value="ECO:0007669"/>
    <property type="project" value="TreeGrafter"/>
</dbReference>